<reference evidence="1" key="2">
    <citation type="journal article" date="2015" name="Fish Shellfish Immunol.">
        <title>Early steps in the European eel (Anguilla anguilla)-Vibrio vulnificus interaction in the gills: Role of the RtxA13 toxin.</title>
        <authorList>
            <person name="Callol A."/>
            <person name="Pajuelo D."/>
            <person name="Ebbesson L."/>
            <person name="Teles M."/>
            <person name="MacKenzie S."/>
            <person name="Amaro C."/>
        </authorList>
    </citation>
    <scope>NUCLEOTIDE SEQUENCE</scope>
</reference>
<organism evidence="1">
    <name type="scientific">Anguilla anguilla</name>
    <name type="common">European freshwater eel</name>
    <name type="synonym">Muraena anguilla</name>
    <dbReference type="NCBI Taxonomy" id="7936"/>
    <lineage>
        <taxon>Eukaryota</taxon>
        <taxon>Metazoa</taxon>
        <taxon>Chordata</taxon>
        <taxon>Craniata</taxon>
        <taxon>Vertebrata</taxon>
        <taxon>Euteleostomi</taxon>
        <taxon>Actinopterygii</taxon>
        <taxon>Neopterygii</taxon>
        <taxon>Teleostei</taxon>
        <taxon>Anguilliformes</taxon>
        <taxon>Anguillidae</taxon>
        <taxon>Anguilla</taxon>
    </lineage>
</organism>
<protein>
    <submittedName>
        <fullName evidence="1">Uncharacterized protein</fullName>
    </submittedName>
</protein>
<accession>A0A0E9QX50</accession>
<dbReference type="EMBL" id="GBXM01087787">
    <property type="protein sequence ID" value="JAH20790.1"/>
    <property type="molecule type" value="Transcribed_RNA"/>
</dbReference>
<reference evidence="1" key="1">
    <citation type="submission" date="2014-11" db="EMBL/GenBank/DDBJ databases">
        <authorList>
            <person name="Amaro Gonzalez C."/>
        </authorList>
    </citation>
    <scope>NUCLEOTIDE SEQUENCE</scope>
</reference>
<name>A0A0E9QX50_ANGAN</name>
<sequence length="57" mass="6493">MSVKINKTNTHSNTVKVARFQLNGVYCGQYAATHKIMAYVTNILRITIYQVYSITSH</sequence>
<evidence type="ECO:0000313" key="1">
    <source>
        <dbReference type="EMBL" id="JAH20790.1"/>
    </source>
</evidence>
<dbReference type="AlphaFoldDB" id="A0A0E9QX50"/>
<proteinExistence type="predicted"/>